<evidence type="ECO:0000313" key="3">
    <source>
        <dbReference type="Proteomes" id="UP000576082"/>
    </source>
</evidence>
<evidence type="ECO:0000256" key="1">
    <source>
        <dbReference type="SAM" id="Phobius"/>
    </source>
</evidence>
<dbReference type="RefSeq" id="WP_062619387.1">
    <property type="nucleotide sequence ID" value="NZ_JABANE010000040.1"/>
</dbReference>
<name>A0A7X9XA70_9BACT</name>
<dbReference type="AlphaFoldDB" id="A0A7X9XA70"/>
<feature type="transmembrane region" description="Helical" evidence="1">
    <location>
        <begin position="7"/>
        <end position="28"/>
    </location>
</feature>
<dbReference type="Proteomes" id="UP000576082">
    <property type="component" value="Unassembled WGS sequence"/>
</dbReference>
<feature type="transmembrane region" description="Helical" evidence="1">
    <location>
        <begin position="34"/>
        <end position="54"/>
    </location>
</feature>
<dbReference type="EMBL" id="JABANE010000040">
    <property type="protein sequence ID" value="NME69370.1"/>
    <property type="molecule type" value="Genomic_DNA"/>
</dbReference>
<keyword evidence="1" id="KW-1133">Transmembrane helix</keyword>
<gene>
    <name evidence="2" type="ORF">HHU12_15445</name>
</gene>
<keyword evidence="1" id="KW-0472">Membrane</keyword>
<evidence type="ECO:0000313" key="2">
    <source>
        <dbReference type="EMBL" id="NME69370.1"/>
    </source>
</evidence>
<accession>A0A7X9XA70</accession>
<reference evidence="2 3" key="1">
    <citation type="submission" date="2020-04" db="EMBL/GenBank/DDBJ databases">
        <title>Flammeovirga sp. SR4, a novel species isolated from seawater.</title>
        <authorList>
            <person name="Wang X."/>
        </authorList>
    </citation>
    <scope>NUCLEOTIDE SEQUENCE [LARGE SCALE GENOMIC DNA]</scope>
    <source>
        <strain evidence="2 3">ATCC 23126</strain>
    </source>
</reference>
<keyword evidence="1" id="KW-0812">Transmembrane</keyword>
<proteinExistence type="predicted"/>
<comment type="caution">
    <text evidence="2">The sequence shown here is derived from an EMBL/GenBank/DDBJ whole genome shotgun (WGS) entry which is preliminary data.</text>
</comment>
<keyword evidence="3" id="KW-1185">Reference proteome</keyword>
<organism evidence="2 3">
    <name type="scientific">Flammeovirga aprica JL-4</name>
    <dbReference type="NCBI Taxonomy" id="694437"/>
    <lineage>
        <taxon>Bacteria</taxon>
        <taxon>Pseudomonadati</taxon>
        <taxon>Bacteroidota</taxon>
        <taxon>Cytophagia</taxon>
        <taxon>Cytophagales</taxon>
        <taxon>Flammeovirgaceae</taxon>
        <taxon>Flammeovirga</taxon>
    </lineage>
</organism>
<protein>
    <submittedName>
        <fullName evidence="2">Uncharacterized protein</fullName>
    </submittedName>
</protein>
<sequence length="72" mass="8196">MSKGFGNIVNIIFAITSVSLFILAYYAYDRGEEYMENLQLAGLTTLLLVLRVFMSKQAAKRDRNRKNGKFGK</sequence>